<protein>
    <submittedName>
        <fullName evidence="1">Uncharacterized protein</fullName>
    </submittedName>
</protein>
<dbReference type="EMBL" id="RCSX01000007">
    <property type="protein sequence ID" value="KAF7932807.1"/>
    <property type="molecule type" value="Genomic_DNA"/>
</dbReference>
<proteinExistence type="predicted"/>
<dbReference type="Proteomes" id="UP000783213">
    <property type="component" value="Unassembled WGS sequence"/>
</dbReference>
<evidence type="ECO:0000313" key="1">
    <source>
        <dbReference type="EMBL" id="KAF7932807.1"/>
    </source>
</evidence>
<sequence length="67" mass="7713">MRMYIGIFANAGTGFQLLTPDRWMELEGKERQPSRLAAALTLEPWFKVKRSKVHTSLPSKIHCINKI</sequence>
<gene>
    <name evidence="1" type="ORF">EAE98_004106</name>
</gene>
<evidence type="ECO:0000313" key="2">
    <source>
        <dbReference type="Proteomes" id="UP000783213"/>
    </source>
</evidence>
<accession>A0ABQ7ISN2</accession>
<reference evidence="1 2" key="1">
    <citation type="journal article" date="2020" name="Genome Biol. Evol.">
        <title>Comparative genomics of Sclerotiniaceae.</title>
        <authorList>
            <person name="Valero Jimenez C.A."/>
            <person name="Steentjes M."/>
            <person name="Scholten O.E."/>
            <person name="Van Kan J.A.L."/>
        </authorList>
    </citation>
    <scope>NUCLEOTIDE SEQUENCE [LARGE SCALE GENOMIC DNA]</scope>
    <source>
        <strain evidence="1 2">B1</strain>
    </source>
</reference>
<name>A0ABQ7ISN2_9HELO</name>
<dbReference type="RefSeq" id="XP_038812199.1">
    <property type="nucleotide sequence ID" value="XM_038951726.1"/>
</dbReference>
<comment type="caution">
    <text evidence="1">The sequence shown here is derived from an EMBL/GenBank/DDBJ whole genome shotgun (WGS) entry which is preliminary data.</text>
</comment>
<dbReference type="GeneID" id="62230880"/>
<keyword evidence="2" id="KW-1185">Reference proteome</keyword>
<organism evidence="1 2">
    <name type="scientific">Botrytis deweyae</name>
    <dbReference type="NCBI Taxonomy" id="2478750"/>
    <lineage>
        <taxon>Eukaryota</taxon>
        <taxon>Fungi</taxon>
        <taxon>Dikarya</taxon>
        <taxon>Ascomycota</taxon>
        <taxon>Pezizomycotina</taxon>
        <taxon>Leotiomycetes</taxon>
        <taxon>Helotiales</taxon>
        <taxon>Sclerotiniaceae</taxon>
        <taxon>Botrytis</taxon>
    </lineage>
</organism>